<gene>
    <name evidence="1" type="ORF">O0S08_35600</name>
</gene>
<organism evidence="1 2">
    <name type="scientific">Nannocystis punicea</name>
    <dbReference type="NCBI Taxonomy" id="2995304"/>
    <lineage>
        <taxon>Bacteria</taxon>
        <taxon>Pseudomonadati</taxon>
        <taxon>Myxococcota</taxon>
        <taxon>Polyangia</taxon>
        <taxon>Nannocystales</taxon>
        <taxon>Nannocystaceae</taxon>
        <taxon>Nannocystis</taxon>
    </lineage>
</organism>
<dbReference type="EMBL" id="CP114040">
    <property type="protein sequence ID" value="WAS91539.1"/>
    <property type="molecule type" value="Genomic_DNA"/>
</dbReference>
<protein>
    <submittedName>
        <fullName evidence="1">Uncharacterized protein</fullName>
    </submittedName>
</protein>
<evidence type="ECO:0000313" key="1">
    <source>
        <dbReference type="EMBL" id="WAS91539.1"/>
    </source>
</evidence>
<name>A0ABY7GXJ5_9BACT</name>
<evidence type="ECO:0000313" key="2">
    <source>
        <dbReference type="Proteomes" id="UP001164459"/>
    </source>
</evidence>
<sequence length="83" mass="9185">MHDLAFREGVADRQFDGEGEPVRALFRVPAADEPSRRSVVLDAKGFAKLMGEGFWRGVSIDPSNMAWQASSFGGALRLDFRPM</sequence>
<dbReference type="RefSeq" id="WP_269033901.1">
    <property type="nucleotide sequence ID" value="NZ_CP114040.1"/>
</dbReference>
<dbReference type="Proteomes" id="UP001164459">
    <property type="component" value="Chromosome"/>
</dbReference>
<reference evidence="1" key="1">
    <citation type="submission" date="2022-11" db="EMBL/GenBank/DDBJ databases">
        <title>Minimal conservation of predation-associated metabolite biosynthetic gene clusters underscores biosynthetic potential of Myxococcota including descriptions for ten novel species: Archangium lansinium sp. nov., Myxococcus landrumus sp. nov., Nannocystis bai.</title>
        <authorList>
            <person name="Ahearne A."/>
            <person name="Stevens C."/>
            <person name="Dowd S."/>
        </authorList>
    </citation>
    <scope>NUCLEOTIDE SEQUENCE</scope>
    <source>
        <strain evidence="1">Fl3</strain>
    </source>
</reference>
<keyword evidence="2" id="KW-1185">Reference proteome</keyword>
<accession>A0ABY7GXJ5</accession>
<proteinExistence type="predicted"/>